<protein>
    <submittedName>
        <fullName evidence="2">Uncharacterized protein</fullName>
    </submittedName>
</protein>
<comment type="caution">
    <text evidence="2">The sequence shown here is derived from an EMBL/GenBank/DDBJ whole genome shotgun (WGS) entry which is preliminary data.</text>
</comment>
<sequence>MDRLLSGDTLLLTWNPRNRNRPPESLPEPTMIGRSAVTTPGGSKGCPRMSQALARGAPVDAGSPRTILPTYPLPCRGGISGLVLFGLFYSCHHLLGVSLISFPPEH</sequence>
<organism evidence="2 3">
    <name type="scientific">Riccia fluitans</name>
    <dbReference type="NCBI Taxonomy" id="41844"/>
    <lineage>
        <taxon>Eukaryota</taxon>
        <taxon>Viridiplantae</taxon>
        <taxon>Streptophyta</taxon>
        <taxon>Embryophyta</taxon>
        <taxon>Marchantiophyta</taxon>
        <taxon>Marchantiopsida</taxon>
        <taxon>Marchantiidae</taxon>
        <taxon>Marchantiales</taxon>
        <taxon>Ricciaceae</taxon>
        <taxon>Riccia</taxon>
    </lineage>
</organism>
<evidence type="ECO:0000313" key="2">
    <source>
        <dbReference type="EMBL" id="KAL2643265.1"/>
    </source>
</evidence>
<reference evidence="2 3" key="1">
    <citation type="submission" date="2024-09" db="EMBL/GenBank/DDBJ databases">
        <title>Chromosome-scale assembly of Riccia fluitans.</title>
        <authorList>
            <person name="Paukszto L."/>
            <person name="Sawicki J."/>
            <person name="Karawczyk K."/>
            <person name="Piernik-Szablinska J."/>
            <person name="Szczecinska M."/>
            <person name="Mazdziarz M."/>
        </authorList>
    </citation>
    <scope>NUCLEOTIDE SEQUENCE [LARGE SCALE GENOMIC DNA]</scope>
    <source>
        <strain evidence="2">Rf_01</strain>
        <tissue evidence="2">Aerial parts of the thallus</tissue>
    </source>
</reference>
<evidence type="ECO:0000313" key="3">
    <source>
        <dbReference type="Proteomes" id="UP001605036"/>
    </source>
</evidence>
<dbReference type="Proteomes" id="UP001605036">
    <property type="component" value="Unassembled WGS sequence"/>
</dbReference>
<dbReference type="EMBL" id="JBHFFA010000002">
    <property type="protein sequence ID" value="KAL2643265.1"/>
    <property type="molecule type" value="Genomic_DNA"/>
</dbReference>
<dbReference type="AlphaFoldDB" id="A0ABD1Z6W7"/>
<name>A0ABD1Z6W7_9MARC</name>
<keyword evidence="3" id="KW-1185">Reference proteome</keyword>
<feature type="region of interest" description="Disordered" evidence="1">
    <location>
        <begin position="14"/>
        <end position="47"/>
    </location>
</feature>
<accession>A0ABD1Z6W7</accession>
<gene>
    <name evidence="2" type="ORF">R1flu_010852</name>
</gene>
<evidence type="ECO:0000256" key="1">
    <source>
        <dbReference type="SAM" id="MobiDB-lite"/>
    </source>
</evidence>
<proteinExistence type="predicted"/>